<dbReference type="InterPro" id="IPR035647">
    <property type="entry name" value="EFG_III/V"/>
</dbReference>
<dbReference type="Pfam" id="PF00009">
    <property type="entry name" value="GTP_EFTU"/>
    <property type="match status" value="1"/>
</dbReference>
<proteinExistence type="predicted"/>
<gene>
    <name evidence="4" type="primary">typA</name>
    <name evidence="4" type="ORF">COT78_01255</name>
</gene>
<evidence type="ECO:0000313" key="4">
    <source>
        <dbReference type="EMBL" id="PIS07848.1"/>
    </source>
</evidence>
<dbReference type="SUPFAM" id="SSF54980">
    <property type="entry name" value="EF-G C-terminal domain-like"/>
    <property type="match status" value="2"/>
</dbReference>
<dbReference type="PROSITE" id="PS51722">
    <property type="entry name" value="G_TR_2"/>
    <property type="match status" value="1"/>
</dbReference>
<dbReference type="GO" id="GO:1990904">
    <property type="term" value="C:ribonucleoprotein complex"/>
    <property type="evidence" value="ECO:0007669"/>
    <property type="project" value="TreeGrafter"/>
</dbReference>
<dbReference type="PRINTS" id="PR00315">
    <property type="entry name" value="ELONGATNFCT"/>
</dbReference>
<dbReference type="Gene3D" id="3.30.70.870">
    <property type="entry name" value="Elongation Factor G (Translational Gtpase), domain 3"/>
    <property type="match status" value="1"/>
</dbReference>
<dbReference type="PANTHER" id="PTHR42908">
    <property type="entry name" value="TRANSLATION ELONGATION FACTOR-RELATED"/>
    <property type="match status" value="1"/>
</dbReference>
<dbReference type="GO" id="GO:0005525">
    <property type="term" value="F:GTP binding"/>
    <property type="evidence" value="ECO:0007669"/>
    <property type="project" value="UniProtKB-KW"/>
</dbReference>
<dbReference type="InterPro" id="IPR048876">
    <property type="entry name" value="BipA_C"/>
</dbReference>
<dbReference type="InterPro" id="IPR009000">
    <property type="entry name" value="Transl_B-barrel_sf"/>
</dbReference>
<dbReference type="CDD" id="cd01891">
    <property type="entry name" value="TypA_BipA"/>
    <property type="match status" value="1"/>
</dbReference>
<dbReference type="InterPro" id="IPR047042">
    <property type="entry name" value="BipA_II"/>
</dbReference>
<dbReference type="InterPro" id="IPR027417">
    <property type="entry name" value="P-loop_NTPase"/>
</dbReference>
<dbReference type="InterPro" id="IPR006298">
    <property type="entry name" value="BipA"/>
</dbReference>
<dbReference type="Gene3D" id="3.40.50.300">
    <property type="entry name" value="P-loop containing nucleotide triphosphate hydrolases"/>
    <property type="match status" value="1"/>
</dbReference>
<name>A0A2H0W918_9BACT</name>
<accession>A0A2H0W918</accession>
<dbReference type="Pfam" id="PF00679">
    <property type="entry name" value="EFG_C"/>
    <property type="match status" value="1"/>
</dbReference>
<dbReference type="SUPFAM" id="SSF50447">
    <property type="entry name" value="Translation proteins"/>
    <property type="match status" value="1"/>
</dbReference>
<dbReference type="EMBL" id="PEZW01000009">
    <property type="protein sequence ID" value="PIS07848.1"/>
    <property type="molecule type" value="Genomic_DNA"/>
</dbReference>
<dbReference type="PROSITE" id="PS00301">
    <property type="entry name" value="G_TR_1"/>
    <property type="match status" value="1"/>
</dbReference>
<dbReference type="Proteomes" id="UP000231382">
    <property type="component" value="Unassembled WGS sequence"/>
</dbReference>
<evidence type="ECO:0000259" key="3">
    <source>
        <dbReference type="PROSITE" id="PS51722"/>
    </source>
</evidence>
<dbReference type="InterPro" id="IPR000795">
    <property type="entry name" value="T_Tr_GTP-bd_dom"/>
</dbReference>
<evidence type="ECO:0000256" key="1">
    <source>
        <dbReference type="ARBA" id="ARBA00023134"/>
    </source>
</evidence>
<dbReference type="InterPro" id="IPR000640">
    <property type="entry name" value="EFG_V-like"/>
</dbReference>
<evidence type="ECO:0000256" key="2">
    <source>
        <dbReference type="ARBA" id="ARBA00035722"/>
    </source>
</evidence>
<dbReference type="NCBIfam" id="TIGR01394">
    <property type="entry name" value="TypA_BipA"/>
    <property type="match status" value="1"/>
</dbReference>
<dbReference type="InterPro" id="IPR005225">
    <property type="entry name" value="Small_GTP-bd"/>
</dbReference>
<dbReference type="SUPFAM" id="SSF52540">
    <property type="entry name" value="P-loop containing nucleoside triphosphate hydrolases"/>
    <property type="match status" value="1"/>
</dbReference>
<dbReference type="Gene3D" id="2.40.30.10">
    <property type="entry name" value="Translation factors"/>
    <property type="match status" value="1"/>
</dbReference>
<dbReference type="NCBIfam" id="TIGR00231">
    <property type="entry name" value="small_GTP"/>
    <property type="match status" value="1"/>
</dbReference>
<dbReference type="Gene3D" id="3.30.70.240">
    <property type="match status" value="1"/>
</dbReference>
<sequence length="624" mass="67671">MNIRNVAIIAHVDHGKTTLVDGLLKQSQTFRTNEAAMTQDLIMDSNDQERERGITILAKNTAINYKGVKINIIDTPGHADFGGEVERTLSMADGAILLIDAQEGPMPQTKFVLKKAFGLGLKIMVVINKIDKINADIPKTIDKTYDLFLELATDDAQLDFPVYYAIGRSGKAWDELPPKGAPSGPEDENLEANLTPILDGIITHIPEPVKNDEAPLQMLVSALEYDTFIGKHAIGKIKGGIAKAGMPAVLVNESGVAESGRIEKIFVNLGLKKVEVSEAASGDIVSIAGLKKVSIGDTIADPSNPAALPAIAIEEPTLNISIYANTSPFAGREGKYVTARHLHDRIVKELETNVSMRLATDENGPKGAPVGGEFILSGRGELHLSVFIETLRREGYELQAGKPKIITKEIDGVVSEPVEELTVDVATDSASAVIGEINKRRGILMHQEENSDGSTRLVFEITTRGMLGLRNILLTISKGTAVMNSIFLRWDKIGGAIPKLRNGVLIAFLAGKAVSYGLNIAQLRGTTFIPPNTDVYAGMIVGLNQREDDLEINICKEKQLTNMRASSADQITVLTPPTILSLEQCIDFLEDDELLEVTPSNLRLRKKILDSNLRIKARKPKATA</sequence>
<dbReference type="CDD" id="cd03710">
    <property type="entry name" value="BipA_TypA_C"/>
    <property type="match status" value="1"/>
</dbReference>
<dbReference type="InterPro" id="IPR035651">
    <property type="entry name" value="BipA_V"/>
</dbReference>
<dbReference type="Gene3D" id="2.40.50.250">
    <property type="entry name" value="bipa protein"/>
    <property type="match status" value="1"/>
</dbReference>
<keyword evidence="1" id="KW-0342">GTP-binding</keyword>
<evidence type="ECO:0000313" key="5">
    <source>
        <dbReference type="Proteomes" id="UP000231382"/>
    </source>
</evidence>
<reference evidence="5" key="1">
    <citation type="submission" date="2017-09" db="EMBL/GenBank/DDBJ databases">
        <title>Depth-based differentiation of microbial function through sediment-hosted aquifers and enrichment of novel symbionts in the deep terrestrial subsurface.</title>
        <authorList>
            <person name="Probst A.J."/>
            <person name="Ladd B."/>
            <person name="Jarett J.K."/>
            <person name="Geller-Mcgrath D.E."/>
            <person name="Sieber C.M.K."/>
            <person name="Emerson J.B."/>
            <person name="Anantharaman K."/>
            <person name="Thomas B.C."/>
            <person name="Malmstrom R."/>
            <person name="Stieglmeier M."/>
            <person name="Klingl A."/>
            <person name="Woyke T."/>
            <person name="Ryan C.M."/>
            <person name="Banfield J.F."/>
        </authorList>
    </citation>
    <scope>NUCLEOTIDE SEQUENCE [LARGE SCALE GENOMIC DNA]</scope>
</reference>
<dbReference type="FunFam" id="2.40.50.250:FF:000001">
    <property type="entry name" value="GTP-binding protein TypA"/>
    <property type="match status" value="1"/>
</dbReference>
<dbReference type="SMART" id="SM00838">
    <property type="entry name" value="EFG_C"/>
    <property type="match status" value="1"/>
</dbReference>
<dbReference type="PANTHER" id="PTHR42908:SF8">
    <property type="entry name" value="TR-TYPE G DOMAIN-CONTAINING PROTEIN"/>
    <property type="match status" value="1"/>
</dbReference>
<keyword evidence="1" id="KW-0547">Nucleotide-binding</keyword>
<dbReference type="InterPro" id="IPR004161">
    <property type="entry name" value="EFTu-like_2"/>
</dbReference>
<dbReference type="FunFam" id="3.40.50.300:FF:000055">
    <property type="entry name" value="GTP-binding protein TypA"/>
    <property type="match status" value="1"/>
</dbReference>
<dbReference type="InterPro" id="IPR042116">
    <property type="entry name" value="TypA/BipA_C"/>
</dbReference>
<dbReference type="InterPro" id="IPR047041">
    <property type="entry name" value="BipA_GTP-bd_dom"/>
</dbReference>
<organism evidence="4 5">
    <name type="scientific">Candidatus Berkelbacteria bacterium CG10_big_fil_rev_8_21_14_0_10_43_13</name>
    <dbReference type="NCBI Taxonomy" id="1974514"/>
    <lineage>
        <taxon>Bacteria</taxon>
        <taxon>Candidatus Berkelbacteria</taxon>
    </lineage>
</organism>
<feature type="domain" description="Tr-type G" evidence="3">
    <location>
        <begin position="1"/>
        <end position="209"/>
    </location>
</feature>
<dbReference type="GO" id="GO:0003924">
    <property type="term" value="F:GTPase activity"/>
    <property type="evidence" value="ECO:0007669"/>
    <property type="project" value="InterPro"/>
</dbReference>
<comment type="caution">
    <text evidence="4">The sequence shown here is derived from an EMBL/GenBank/DDBJ whole genome shotgun (WGS) entry which is preliminary data.</text>
</comment>
<dbReference type="AlphaFoldDB" id="A0A2H0W918"/>
<dbReference type="InterPro" id="IPR031157">
    <property type="entry name" value="G_TR_CS"/>
</dbReference>
<dbReference type="Pfam" id="PF21018">
    <property type="entry name" value="BipA_C"/>
    <property type="match status" value="1"/>
</dbReference>
<dbReference type="Pfam" id="PF03144">
    <property type="entry name" value="GTP_EFTU_D2"/>
    <property type="match status" value="1"/>
</dbReference>
<protein>
    <recommendedName>
        <fullName evidence="2">50S ribosomal subunit assembly factor BipA</fullName>
    </recommendedName>
</protein>
<dbReference type="GO" id="GO:0005829">
    <property type="term" value="C:cytosol"/>
    <property type="evidence" value="ECO:0007669"/>
    <property type="project" value="TreeGrafter"/>
</dbReference>
<dbReference type="CDD" id="cd03691">
    <property type="entry name" value="BipA_TypA_II"/>
    <property type="match status" value="1"/>
</dbReference>